<dbReference type="Pfam" id="PF05569">
    <property type="entry name" value="Peptidase_M56"/>
    <property type="match status" value="1"/>
</dbReference>
<keyword evidence="1" id="KW-1133">Transmembrane helix</keyword>
<dbReference type="InterPro" id="IPR008756">
    <property type="entry name" value="Peptidase_M56"/>
</dbReference>
<feature type="transmembrane region" description="Helical" evidence="1">
    <location>
        <begin position="6"/>
        <end position="25"/>
    </location>
</feature>
<proteinExistence type="predicted"/>
<evidence type="ECO:0000259" key="2">
    <source>
        <dbReference type="Pfam" id="PF05569"/>
    </source>
</evidence>
<keyword evidence="4" id="KW-1185">Reference proteome</keyword>
<comment type="caution">
    <text evidence="3">The sequence shown here is derived from an EMBL/GenBank/DDBJ whole genome shotgun (WGS) entry which is preliminary data.</text>
</comment>
<keyword evidence="1" id="KW-0472">Membrane</keyword>
<organism evidence="3 4">
    <name type="scientific">Symbiobacterium terraclitae</name>
    <dbReference type="NCBI Taxonomy" id="557451"/>
    <lineage>
        <taxon>Bacteria</taxon>
        <taxon>Bacillati</taxon>
        <taxon>Bacillota</taxon>
        <taxon>Clostridia</taxon>
        <taxon>Eubacteriales</taxon>
        <taxon>Symbiobacteriaceae</taxon>
        <taxon>Symbiobacterium</taxon>
    </lineage>
</organism>
<dbReference type="EMBL" id="JAGGLG010000036">
    <property type="protein sequence ID" value="MBP2019818.1"/>
    <property type="molecule type" value="Genomic_DNA"/>
</dbReference>
<dbReference type="Gene3D" id="3.30.2010.10">
    <property type="entry name" value="Metalloproteases ('zincins'), catalytic domain"/>
    <property type="match status" value="1"/>
</dbReference>
<evidence type="ECO:0000256" key="1">
    <source>
        <dbReference type="SAM" id="Phobius"/>
    </source>
</evidence>
<dbReference type="RefSeq" id="WP_209467920.1">
    <property type="nucleotide sequence ID" value="NZ_JAGGLG010000036.1"/>
</dbReference>
<accession>A0ABS4JWD0</accession>
<protein>
    <submittedName>
        <fullName evidence="3">Beta-lactamase regulating signal transducer with metallopeptidase domain</fullName>
    </submittedName>
</protein>
<feature type="domain" description="Peptidase M56" evidence="2">
    <location>
        <begin position="70"/>
        <end position="247"/>
    </location>
</feature>
<evidence type="ECO:0000313" key="3">
    <source>
        <dbReference type="EMBL" id="MBP2019818.1"/>
    </source>
</evidence>
<dbReference type="Proteomes" id="UP001519289">
    <property type="component" value="Unassembled WGS sequence"/>
</dbReference>
<gene>
    <name evidence="3" type="ORF">J2Z79_003260</name>
</gene>
<feature type="transmembrane region" description="Helical" evidence="1">
    <location>
        <begin position="276"/>
        <end position="294"/>
    </location>
</feature>
<feature type="transmembrane region" description="Helical" evidence="1">
    <location>
        <begin position="60"/>
        <end position="78"/>
    </location>
</feature>
<name>A0ABS4JWD0_9FIRM</name>
<dbReference type="CDD" id="cd07341">
    <property type="entry name" value="M56_BlaR1_MecR1_like"/>
    <property type="match status" value="1"/>
</dbReference>
<sequence>MADAWLMAAWLFIISLFLLDTHLTLRIISQHLDPAARLGWASVLLLVPIVTLVLSPAGGWAALAVAGVALLRLAFHIVGCRTMMAGLVPAPADAAARIRRLAAEFGVHRPLTVLFDPSDQMEPATTGLLRPVLITTPSVLALPEAEFRAVIAHELAHVVRRDPLRIWACGVARTLLGWHPLARMAADLFALEVEMAADQQAARWTGDRRRYALALGRWGLRQAGRAALAGAVLAGASSQLVHRITCLTDEDDPAPHLRAPAWLVVGRSRRRWPGRLGWYHLPMGAAYTLLYLAVTRLA</sequence>
<reference evidence="3 4" key="1">
    <citation type="submission" date="2021-03" db="EMBL/GenBank/DDBJ databases">
        <title>Genomic Encyclopedia of Type Strains, Phase IV (KMG-IV): sequencing the most valuable type-strain genomes for metagenomic binning, comparative biology and taxonomic classification.</title>
        <authorList>
            <person name="Goeker M."/>
        </authorList>
    </citation>
    <scope>NUCLEOTIDE SEQUENCE [LARGE SCALE GENOMIC DNA]</scope>
    <source>
        <strain evidence="3 4">DSM 27138</strain>
    </source>
</reference>
<dbReference type="PANTHER" id="PTHR34978:SF3">
    <property type="entry name" value="SLR0241 PROTEIN"/>
    <property type="match status" value="1"/>
</dbReference>
<keyword evidence="1" id="KW-0812">Transmembrane</keyword>
<evidence type="ECO:0000313" key="4">
    <source>
        <dbReference type="Proteomes" id="UP001519289"/>
    </source>
</evidence>
<dbReference type="InterPro" id="IPR052173">
    <property type="entry name" value="Beta-lactam_resp_regulator"/>
</dbReference>
<dbReference type="PANTHER" id="PTHR34978">
    <property type="entry name" value="POSSIBLE SENSOR-TRANSDUCER PROTEIN BLAR"/>
    <property type="match status" value="1"/>
</dbReference>